<proteinExistence type="predicted"/>
<reference evidence="1" key="1">
    <citation type="journal article" date="2021" name="New Phytol.">
        <title>Evolutionary innovations through gain and loss of genes in the ectomycorrhizal Boletales.</title>
        <authorList>
            <person name="Wu G."/>
            <person name="Miyauchi S."/>
            <person name="Morin E."/>
            <person name="Kuo A."/>
            <person name="Drula E."/>
            <person name="Varga T."/>
            <person name="Kohler A."/>
            <person name="Feng B."/>
            <person name="Cao Y."/>
            <person name="Lipzen A."/>
            <person name="Daum C."/>
            <person name="Hundley H."/>
            <person name="Pangilinan J."/>
            <person name="Johnson J."/>
            <person name="Barry K."/>
            <person name="LaButti K."/>
            <person name="Ng V."/>
            <person name="Ahrendt S."/>
            <person name="Min B."/>
            <person name="Choi I.G."/>
            <person name="Park H."/>
            <person name="Plett J.M."/>
            <person name="Magnuson J."/>
            <person name="Spatafora J.W."/>
            <person name="Nagy L.G."/>
            <person name="Henrissat B."/>
            <person name="Grigoriev I.V."/>
            <person name="Yang Z.L."/>
            <person name="Xu J."/>
            <person name="Martin F.M."/>
        </authorList>
    </citation>
    <scope>NUCLEOTIDE SEQUENCE</scope>
    <source>
        <strain evidence="1">KUC20120723A-06</strain>
    </source>
</reference>
<comment type="caution">
    <text evidence="1">The sequence shown here is derived from an EMBL/GenBank/DDBJ whole genome shotgun (WGS) entry which is preliminary data.</text>
</comment>
<dbReference type="EMBL" id="MU266478">
    <property type="protein sequence ID" value="KAH7922629.1"/>
    <property type="molecule type" value="Genomic_DNA"/>
</dbReference>
<sequence>MSATNEHVNSLDQTSSTAAGHPFDHPSADIILRSSDDVDFRVLKSFLSLASPVFRDMFTIPQPHPPRESDIKDGLPVVQLTETRTVLEKILLICYPSYFGGVRGLTRLDEWERVAEVAGKYQMEAAMQHIFAELNKSTFTKSDPVRVFALAVRFQMPHVARSAAKYSLSLPLARHSYFPGLKDISGADLHHLLQYHLDCGEAASQALRSWHIRNSDNQTWAWYSCKNLKARPCCSQAGVLGGLSTSWWATYAKETYDALRERPSRQTVESGDLAATAINQASSCPGCSKKAPSNMARFRALIVEEIDKAVLGIKLKLEFEDNDGSAT</sequence>
<protein>
    <submittedName>
        <fullName evidence="1">Uncharacterized protein</fullName>
    </submittedName>
</protein>
<evidence type="ECO:0000313" key="1">
    <source>
        <dbReference type="EMBL" id="KAH7922629.1"/>
    </source>
</evidence>
<name>A0ACB8BAX9_9AGAM</name>
<gene>
    <name evidence="1" type="ORF">BV22DRAFT_1037294</name>
</gene>
<organism evidence="1 2">
    <name type="scientific">Leucogyrophana mollusca</name>
    <dbReference type="NCBI Taxonomy" id="85980"/>
    <lineage>
        <taxon>Eukaryota</taxon>
        <taxon>Fungi</taxon>
        <taxon>Dikarya</taxon>
        <taxon>Basidiomycota</taxon>
        <taxon>Agaricomycotina</taxon>
        <taxon>Agaricomycetes</taxon>
        <taxon>Agaricomycetidae</taxon>
        <taxon>Boletales</taxon>
        <taxon>Boletales incertae sedis</taxon>
        <taxon>Leucogyrophana</taxon>
    </lineage>
</organism>
<dbReference type="Proteomes" id="UP000790709">
    <property type="component" value="Unassembled WGS sequence"/>
</dbReference>
<keyword evidence="2" id="KW-1185">Reference proteome</keyword>
<evidence type="ECO:0000313" key="2">
    <source>
        <dbReference type="Proteomes" id="UP000790709"/>
    </source>
</evidence>
<accession>A0ACB8BAX9</accession>